<evidence type="ECO:0000256" key="2">
    <source>
        <dbReference type="SAM" id="MobiDB-lite"/>
    </source>
</evidence>
<gene>
    <name evidence="3" type="ORF">GNI_020370</name>
</gene>
<organism evidence="3 4">
    <name type="scientific">Gregarina niphandrodes</name>
    <name type="common">Septate eugregarine</name>
    <dbReference type="NCBI Taxonomy" id="110365"/>
    <lineage>
        <taxon>Eukaryota</taxon>
        <taxon>Sar</taxon>
        <taxon>Alveolata</taxon>
        <taxon>Apicomplexa</taxon>
        <taxon>Conoidasida</taxon>
        <taxon>Gregarinasina</taxon>
        <taxon>Eugregarinorida</taxon>
        <taxon>Gregarinidae</taxon>
        <taxon>Gregarina</taxon>
    </lineage>
</organism>
<protein>
    <submittedName>
        <fullName evidence="3">Uncharacterized protein</fullName>
    </submittedName>
</protein>
<dbReference type="InterPro" id="IPR011990">
    <property type="entry name" value="TPR-like_helical_dom_sf"/>
</dbReference>
<dbReference type="SMART" id="SM00028">
    <property type="entry name" value="TPR"/>
    <property type="match status" value="3"/>
</dbReference>
<feature type="region of interest" description="Disordered" evidence="2">
    <location>
        <begin position="1"/>
        <end position="53"/>
    </location>
</feature>
<keyword evidence="4" id="KW-1185">Reference proteome</keyword>
<dbReference type="AlphaFoldDB" id="A0A023BBT7"/>
<dbReference type="InterPro" id="IPR019734">
    <property type="entry name" value="TPR_rpt"/>
</dbReference>
<evidence type="ECO:0000256" key="1">
    <source>
        <dbReference type="PROSITE-ProRule" id="PRU00339"/>
    </source>
</evidence>
<keyword evidence="1" id="KW-0802">TPR repeat</keyword>
<dbReference type="EMBL" id="AFNH02000148">
    <property type="protein sequence ID" value="EZG81035.1"/>
    <property type="molecule type" value="Genomic_DNA"/>
</dbReference>
<dbReference type="VEuPathDB" id="CryptoDB:GNI_020370"/>
<dbReference type="Proteomes" id="UP000019763">
    <property type="component" value="Unassembled WGS sequence"/>
</dbReference>
<feature type="repeat" description="TPR" evidence="1">
    <location>
        <begin position="143"/>
        <end position="176"/>
    </location>
</feature>
<evidence type="ECO:0000313" key="4">
    <source>
        <dbReference type="Proteomes" id="UP000019763"/>
    </source>
</evidence>
<dbReference type="Gene3D" id="1.25.40.10">
    <property type="entry name" value="Tetratricopeptide repeat domain"/>
    <property type="match status" value="1"/>
</dbReference>
<dbReference type="PANTHER" id="PTHR46512">
    <property type="entry name" value="PEPTIDYLPROLYL ISOMERASE"/>
    <property type="match status" value="1"/>
</dbReference>
<dbReference type="GeneID" id="22911002"/>
<reference evidence="3" key="1">
    <citation type="submission" date="2013-12" db="EMBL/GenBank/DDBJ databases">
        <authorList>
            <person name="Omoto C.K."/>
            <person name="Sibley D."/>
            <person name="Venepally P."/>
            <person name="Hadjithomas M."/>
            <person name="Karamycheva S."/>
            <person name="Brunk B."/>
            <person name="Roos D."/>
            <person name="Caler E."/>
            <person name="Lorenzi H."/>
        </authorList>
    </citation>
    <scope>NUCLEOTIDE SEQUENCE</scope>
</reference>
<comment type="caution">
    <text evidence="3">The sequence shown here is derived from an EMBL/GenBank/DDBJ whole genome shotgun (WGS) entry which is preliminary data.</text>
</comment>
<evidence type="ECO:0000313" key="3">
    <source>
        <dbReference type="EMBL" id="EZG81035.1"/>
    </source>
</evidence>
<name>A0A023BBT7_GRENI</name>
<dbReference type="RefSeq" id="XP_011134274.1">
    <property type="nucleotide sequence ID" value="XM_011135972.1"/>
</dbReference>
<dbReference type="PROSITE" id="PS50005">
    <property type="entry name" value="TPR"/>
    <property type="match status" value="1"/>
</dbReference>
<sequence length="724" mass="81694">MSLPEEQSENPKVEGQSTLDTGKSLDNGPDGDRECHGGAAVSETPVDELPSGEVPAYLCQDPYELKERGNRLYETEKYMEAVEMWKQGLKRALQKSVRDPSMEWVALQTRLRLNIAQGFIKYEDYVMAKEHLMVIMDHDPTNSKAIFRLAQVYDGLQDFEKAVGILRRGIQLHPEEAAFKVLYNELVIKERDSRQKSPKTVVDLNAIKDIRSEPVIEKPRLDVEQYRSILIADEPVRGEAVMGDEAVTGNNYGAVNDLRQKMIEWKCKIPLSDTPTRVEQQDHVDGDLDDWHDKMWLSVYTHERLVDDKTVLQHSLPLSVLYGLDCVLFPYMVERPKNIMVDLCSGARLTLPELAWVPVEGDSRSGVSPKVGCGELGCGELGCGELGLKAEERMSVAHALTRTGTNPFTIHVLNARGDDEMEVKWSSMLKRLPSLDNLQTIMIGFCDPSDPYSKTLTASDYLSPQLSQTSMVRGVSHKLLCRLYKGAYLEFLDSESVKKQTKTAHLTCQEVNGVKVSPILTNPNHPFHPDLVVVPQCNLSRRFDEYIPVLAMLCLTNTLILFLGHSSCEFPSHEAVQLPDILKELNARFITQPYWNPFMLPVKPDDDCPPMNVLKRNPDGSMTAIDFKGVSAKYAFGLWIKGFINDSEKLLTDLIKSSENVQAFKLKLKAQGIDVDREEMAVQTLENDTEYKTRLSEIVTNYENSVKEKTLELSRSIQEKLHAT</sequence>
<proteinExistence type="predicted"/>
<dbReference type="InterPro" id="IPR050754">
    <property type="entry name" value="FKBP4/5/8-like"/>
</dbReference>
<accession>A0A023BBT7</accession>
<dbReference type="SUPFAM" id="SSF48452">
    <property type="entry name" value="TPR-like"/>
    <property type="match status" value="1"/>
</dbReference>
<dbReference type="OrthoDB" id="1902587at2759"/>